<feature type="transmembrane region" description="Helical" evidence="1">
    <location>
        <begin position="164"/>
        <end position="183"/>
    </location>
</feature>
<feature type="transmembrane region" description="Helical" evidence="1">
    <location>
        <begin position="17"/>
        <end position="39"/>
    </location>
</feature>
<keyword evidence="1" id="KW-1133">Transmembrane helix</keyword>
<dbReference type="InterPro" id="IPR019422">
    <property type="entry name" value="7TM_GPCR_serpentine_rcpt_Srh"/>
</dbReference>
<organism evidence="2 3">
    <name type="scientific">Panagrellus redivivus</name>
    <name type="common">Microworm</name>
    <dbReference type="NCBI Taxonomy" id="6233"/>
    <lineage>
        <taxon>Eukaryota</taxon>
        <taxon>Metazoa</taxon>
        <taxon>Ecdysozoa</taxon>
        <taxon>Nematoda</taxon>
        <taxon>Chromadorea</taxon>
        <taxon>Rhabditida</taxon>
        <taxon>Tylenchina</taxon>
        <taxon>Panagrolaimomorpha</taxon>
        <taxon>Panagrolaimoidea</taxon>
        <taxon>Panagrolaimidae</taxon>
        <taxon>Panagrellus</taxon>
    </lineage>
</organism>
<name>A0A7E4VMF0_PANRE</name>
<keyword evidence="2" id="KW-1185">Reference proteome</keyword>
<accession>A0A7E4VMF0</accession>
<reference evidence="2" key="1">
    <citation type="journal article" date="2013" name="Genetics">
        <title>The draft genome and transcriptome of Panagrellus redivivus are shaped by the harsh demands of a free-living lifestyle.</title>
        <authorList>
            <person name="Srinivasan J."/>
            <person name="Dillman A.R."/>
            <person name="Macchietto M.G."/>
            <person name="Heikkinen L."/>
            <person name="Lakso M."/>
            <person name="Fracchia K.M."/>
            <person name="Antoshechkin I."/>
            <person name="Mortazavi A."/>
            <person name="Wong G."/>
            <person name="Sternberg P.W."/>
        </authorList>
    </citation>
    <scope>NUCLEOTIDE SEQUENCE [LARGE SCALE GENOMIC DNA]</scope>
    <source>
        <strain evidence="2">MT8872</strain>
    </source>
</reference>
<dbReference type="Proteomes" id="UP000492821">
    <property type="component" value="Unassembled WGS sequence"/>
</dbReference>
<keyword evidence="1" id="KW-0472">Membrane</keyword>
<evidence type="ECO:0000256" key="1">
    <source>
        <dbReference type="SAM" id="Phobius"/>
    </source>
</evidence>
<dbReference type="WBParaSite" id="Pan_g22323.t1">
    <property type="protein sequence ID" value="Pan_g22323.t1"/>
    <property type="gene ID" value="Pan_g22323"/>
</dbReference>
<feature type="transmembrane region" description="Helical" evidence="1">
    <location>
        <begin position="81"/>
        <end position="104"/>
    </location>
</feature>
<proteinExistence type="predicted"/>
<sequence>MIFTFNVDSTAHRREKYIIIAFIVPHFLAYAALGGCIFTTMKDNESLRMFIVQESGDVLVPYFNEVTFMYVGELGGITRKVCAFFAILFIILILVLLGCILYFTKSVFFQKQTSTILTKTAKSLIVSSIVQGIVCCTFTFIPFGSLLFIWAFKIENSANFINHACIVSTLHGVVDMLCTLYFVKPYRRYCCNIILRLKRRYLKETNVHVQIGTSMT</sequence>
<evidence type="ECO:0000313" key="2">
    <source>
        <dbReference type="Proteomes" id="UP000492821"/>
    </source>
</evidence>
<keyword evidence="1" id="KW-0812">Transmembrane</keyword>
<evidence type="ECO:0000313" key="3">
    <source>
        <dbReference type="WBParaSite" id="Pan_g22323.t1"/>
    </source>
</evidence>
<dbReference type="AlphaFoldDB" id="A0A7E4VMF0"/>
<protein>
    <submittedName>
        <fullName evidence="3">Serpentine Receptor, class T</fullName>
    </submittedName>
</protein>
<feature type="transmembrane region" description="Helical" evidence="1">
    <location>
        <begin position="124"/>
        <end position="152"/>
    </location>
</feature>
<dbReference type="Pfam" id="PF10318">
    <property type="entry name" value="7TM_GPCR_Srh"/>
    <property type="match status" value="1"/>
</dbReference>
<reference evidence="3" key="2">
    <citation type="submission" date="2020-10" db="UniProtKB">
        <authorList>
            <consortium name="WormBaseParasite"/>
        </authorList>
    </citation>
    <scope>IDENTIFICATION</scope>
</reference>